<dbReference type="NCBIfam" id="TIGR01414">
    <property type="entry name" value="autotrans_barl"/>
    <property type="match status" value="1"/>
</dbReference>
<dbReference type="SMART" id="SM00869">
    <property type="entry name" value="Autotransporter"/>
    <property type="match status" value="1"/>
</dbReference>
<dbReference type="InterPro" id="IPR006315">
    <property type="entry name" value="OM_autotransptr_brl_dom"/>
</dbReference>
<comment type="caution">
    <text evidence="2">The sequence shown here is derived from an EMBL/GenBank/DDBJ whole genome shotgun (WGS) entry which is preliminary data.</text>
</comment>
<dbReference type="InterPro" id="IPR005546">
    <property type="entry name" value="Autotransporte_beta"/>
</dbReference>
<keyword evidence="3" id="KW-1185">Reference proteome</keyword>
<dbReference type="Proteomes" id="UP000662703">
    <property type="component" value="Unassembled WGS sequence"/>
</dbReference>
<name>A0ABS0AQ08_9GAMM</name>
<evidence type="ECO:0000313" key="2">
    <source>
        <dbReference type="EMBL" id="MBF5056224.1"/>
    </source>
</evidence>
<dbReference type="Pfam" id="PF03797">
    <property type="entry name" value="Autotransporter"/>
    <property type="match status" value="1"/>
</dbReference>
<evidence type="ECO:0000313" key="3">
    <source>
        <dbReference type="Proteomes" id="UP000662703"/>
    </source>
</evidence>
<feature type="non-terminal residue" evidence="2">
    <location>
        <position position="1"/>
    </location>
</feature>
<protein>
    <submittedName>
        <fullName evidence="2">Outer membrane autotransporter barrel domain-containing protein</fullName>
    </submittedName>
</protein>
<evidence type="ECO:0000259" key="1">
    <source>
        <dbReference type="PROSITE" id="PS51208"/>
    </source>
</evidence>
<proteinExistence type="predicted"/>
<dbReference type="SUPFAM" id="SSF103515">
    <property type="entry name" value="Autotransporter"/>
    <property type="match status" value="1"/>
</dbReference>
<reference evidence="2 3" key="1">
    <citation type="submission" date="2012-09" db="EMBL/GenBank/DDBJ databases">
        <title>Genome Sequence of alkane-degrading Bacterium Alcanivorax sp. 521-1.</title>
        <authorList>
            <person name="Lai Q."/>
            <person name="Shao Z."/>
        </authorList>
    </citation>
    <scope>NUCLEOTIDE SEQUENCE [LARGE SCALE GENOMIC DNA]</scope>
    <source>
        <strain evidence="2 3">521-1</strain>
    </source>
</reference>
<feature type="domain" description="Autotransporter" evidence="1">
    <location>
        <begin position="1"/>
        <end position="260"/>
    </location>
</feature>
<dbReference type="PROSITE" id="PS51208">
    <property type="entry name" value="AUTOTRANSPORTER"/>
    <property type="match status" value="1"/>
</dbReference>
<accession>A0ABS0AQ08</accession>
<dbReference type="InterPro" id="IPR036709">
    <property type="entry name" value="Autotransporte_beta_dom_sf"/>
</dbReference>
<gene>
    <name evidence="2" type="ORF">Y5W_01518</name>
</gene>
<dbReference type="RefSeq" id="WP_194864764.1">
    <property type="nucleotide sequence ID" value="NZ_ARXX01000019.1"/>
</dbReference>
<dbReference type="EMBL" id="ARXX01000019">
    <property type="protein sequence ID" value="MBF5056224.1"/>
    <property type="molecule type" value="Genomic_DNA"/>
</dbReference>
<organism evidence="2 3">
    <name type="scientific">Alloalcanivorax profundimaris</name>
    <dbReference type="NCBI Taxonomy" id="2735259"/>
    <lineage>
        <taxon>Bacteria</taxon>
        <taxon>Pseudomonadati</taxon>
        <taxon>Pseudomonadota</taxon>
        <taxon>Gammaproteobacteria</taxon>
        <taxon>Oceanospirillales</taxon>
        <taxon>Alcanivoracaceae</taxon>
        <taxon>Alloalcanivorax</taxon>
    </lineage>
</organism>
<sequence>DRDAERGVAGTEHRTGGVFLGADARPAPGWRLGALAGYGQTRLDVDGGDNRAESDDYHLGLFAGTRLDRLRLSLGLGHSRHQVDTERGIAFDGYQGRAGDRYHATTTQLFTEAGYRFDAGPVALEPFAGLARVRYQEDRHRETGDPAALNGGGEDADLNVATLGLRLATGLGLAGLDARAHGTLGWQRTTGDVNPRTEHGFAGGQRFTVTGLPVADQAALLEAGLSLAPTPRTRLGLAYQGRFASDTRQQGANLSLYLEF</sequence>
<dbReference type="Gene3D" id="2.40.128.130">
    <property type="entry name" value="Autotransporter beta-domain"/>
    <property type="match status" value="1"/>
</dbReference>